<feature type="repeat" description="WD" evidence="3">
    <location>
        <begin position="72"/>
        <end position="113"/>
    </location>
</feature>
<evidence type="ECO:0000256" key="2">
    <source>
        <dbReference type="ARBA" id="ARBA00022737"/>
    </source>
</evidence>
<dbReference type="PROSITE" id="PS00678">
    <property type="entry name" value="WD_REPEATS_1"/>
    <property type="match status" value="3"/>
</dbReference>
<dbReference type="InterPro" id="IPR051179">
    <property type="entry name" value="WD_repeat_multifunction"/>
</dbReference>
<dbReference type="SMART" id="SM00320">
    <property type="entry name" value="WD40"/>
    <property type="match status" value="5"/>
</dbReference>
<dbReference type="PANTHER" id="PTHR19857">
    <property type="entry name" value="MITOCHONDRIAL DIVISION PROTEIN 1-RELATED"/>
    <property type="match status" value="1"/>
</dbReference>
<dbReference type="PRINTS" id="PR00320">
    <property type="entry name" value="GPROTEINBRPT"/>
</dbReference>
<evidence type="ECO:0000313" key="4">
    <source>
        <dbReference type="EMBL" id="KAJ8559904.1"/>
    </source>
</evidence>
<protein>
    <submittedName>
        <fullName evidence="4">Uncharacterized protein</fullName>
    </submittedName>
</protein>
<dbReference type="CDD" id="cd00200">
    <property type="entry name" value="WD40"/>
    <property type="match status" value="1"/>
</dbReference>
<feature type="repeat" description="WD" evidence="3">
    <location>
        <begin position="263"/>
        <end position="304"/>
    </location>
</feature>
<reference evidence="5" key="1">
    <citation type="journal article" date="2023" name="Proc. Natl. Acad. Sci. U.S.A.">
        <title>Genomic and structural basis for evolution of tropane alkaloid biosynthesis.</title>
        <authorList>
            <person name="Wanga Y.-J."/>
            <person name="Taina T."/>
            <person name="Yua J.-Y."/>
            <person name="Lia J."/>
            <person name="Xua B."/>
            <person name="Chenc J."/>
            <person name="D'Auriad J.C."/>
            <person name="Huanga J.-P."/>
            <person name="Huanga S.-X."/>
        </authorList>
    </citation>
    <scope>NUCLEOTIDE SEQUENCE [LARGE SCALE GENOMIC DNA]</scope>
    <source>
        <strain evidence="5">cv. KIB-2019</strain>
    </source>
</reference>
<accession>A0A9Q1RJN4</accession>
<organism evidence="4 5">
    <name type="scientific">Anisodus acutangulus</name>
    <dbReference type="NCBI Taxonomy" id="402998"/>
    <lineage>
        <taxon>Eukaryota</taxon>
        <taxon>Viridiplantae</taxon>
        <taxon>Streptophyta</taxon>
        <taxon>Embryophyta</taxon>
        <taxon>Tracheophyta</taxon>
        <taxon>Spermatophyta</taxon>
        <taxon>Magnoliopsida</taxon>
        <taxon>eudicotyledons</taxon>
        <taxon>Gunneridae</taxon>
        <taxon>Pentapetalae</taxon>
        <taxon>asterids</taxon>
        <taxon>lamiids</taxon>
        <taxon>Solanales</taxon>
        <taxon>Solanaceae</taxon>
        <taxon>Solanoideae</taxon>
        <taxon>Hyoscyameae</taxon>
        <taxon>Anisodus</taxon>
    </lineage>
</organism>
<gene>
    <name evidence="4" type="ORF">K7X08_003962</name>
</gene>
<evidence type="ECO:0000256" key="3">
    <source>
        <dbReference type="PROSITE-ProRule" id="PRU00221"/>
    </source>
</evidence>
<dbReference type="PROSITE" id="PS50294">
    <property type="entry name" value="WD_REPEATS_REGION"/>
    <property type="match status" value="3"/>
</dbReference>
<dbReference type="InterPro" id="IPR001680">
    <property type="entry name" value="WD40_rpt"/>
</dbReference>
<name>A0A9Q1RJN4_9SOLA</name>
<dbReference type="InterPro" id="IPR015943">
    <property type="entry name" value="WD40/YVTN_repeat-like_dom_sf"/>
</dbReference>
<feature type="repeat" description="WD" evidence="3">
    <location>
        <begin position="222"/>
        <end position="263"/>
    </location>
</feature>
<dbReference type="OrthoDB" id="10261640at2759"/>
<keyword evidence="2" id="KW-0677">Repeat</keyword>
<dbReference type="InterPro" id="IPR019775">
    <property type="entry name" value="WD40_repeat_CS"/>
</dbReference>
<dbReference type="InterPro" id="IPR020472">
    <property type="entry name" value="WD40_PAC1"/>
</dbReference>
<dbReference type="InterPro" id="IPR036322">
    <property type="entry name" value="WD40_repeat_dom_sf"/>
</dbReference>
<dbReference type="Proteomes" id="UP001152561">
    <property type="component" value="Unassembled WGS sequence"/>
</dbReference>
<dbReference type="AlphaFoldDB" id="A0A9Q1RJN4"/>
<evidence type="ECO:0000256" key="1">
    <source>
        <dbReference type="ARBA" id="ARBA00022574"/>
    </source>
</evidence>
<dbReference type="Pfam" id="PF00400">
    <property type="entry name" value="WD40"/>
    <property type="match status" value="5"/>
</dbReference>
<dbReference type="PANTHER" id="PTHR19857:SF8">
    <property type="entry name" value="ANGIO-ASSOCIATED MIGRATORY CELL PROTEIN"/>
    <property type="match status" value="1"/>
</dbReference>
<dbReference type="PROSITE" id="PS50082">
    <property type="entry name" value="WD_REPEATS_2"/>
    <property type="match status" value="3"/>
</dbReference>
<dbReference type="SUPFAM" id="SSF50978">
    <property type="entry name" value="WD40 repeat-like"/>
    <property type="match status" value="1"/>
</dbReference>
<comment type="caution">
    <text evidence="4">The sequence shown here is derived from an EMBL/GenBank/DDBJ whole genome shotgun (WGS) entry which is preliminary data.</text>
</comment>
<proteinExistence type="predicted"/>
<keyword evidence="1 3" id="KW-0853">WD repeat</keyword>
<dbReference type="EMBL" id="JAJAGQ010000006">
    <property type="protein sequence ID" value="KAJ8559904.1"/>
    <property type="molecule type" value="Genomic_DNA"/>
</dbReference>
<keyword evidence="5" id="KW-1185">Reference proteome</keyword>
<evidence type="ECO:0000313" key="5">
    <source>
        <dbReference type="Proteomes" id="UP001152561"/>
    </source>
</evidence>
<dbReference type="Gene3D" id="2.130.10.10">
    <property type="entry name" value="YVTN repeat-like/Quinoprotein amine dehydrogenase"/>
    <property type="match status" value="1"/>
</dbReference>
<sequence>MLMKKMMKNRKVQYVDEADDSVYTFTGHTGEVYTAMCSPTDASLVATGGEDDRGFKWKIGQGDSWFRGPLNDQYHEDSVSSLAFSPDGQLLASGSVDGHIRVWDTTSGSLKGKLEGPGGEIEVRWHPRRHMVLAGSKDSAVLMWSVDGIRVLSGKFICTGYDDATLMKWDSVWPMYPCCKRPALGGLTCLTISSDSALGLAGSMDSPAHIVNITTGKVVTSLSKHEEPIQCAGFSVSGPWAATGGMDNKLIIWDLHQSSPLSTCEHEDGVLCLLWVGKSSYVATGCVDGKVRLWDSHSGECVRTFRGQTRVIQFLSQWCGASEAVTPGQLEGAEVLYLHRLMGSTSFLPLVIEHHAFLVYQSLTKNNLVLSAV</sequence>